<dbReference type="InterPro" id="IPR015655">
    <property type="entry name" value="PP2C"/>
</dbReference>
<dbReference type="HOGENOM" id="CLU_013173_15_0_1"/>
<name>A7RWJ9_NEMVE</name>
<dbReference type="GO" id="GO:0005634">
    <property type="term" value="C:nucleus"/>
    <property type="evidence" value="ECO:0007669"/>
    <property type="project" value="UniProtKB-SubCell"/>
</dbReference>
<evidence type="ECO:0000256" key="2">
    <source>
        <dbReference type="ARBA" id="ARBA00001946"/>
    </source>
</evidence>
<evidence type="ECO:0000313" key="26">
    <source>
        <dbReference type="Proteomes" id="UP000001593"/>
    </source>
</evidence>
<evidence type="ECO:0000313" key="25">
    <source>
        <dbReference type="EMBL" id="EDO44137.1"/>
    </source>
</evidence>
<comment type="cofactor">
    <cofactor evidence="2">
        <name>Mg(2+)</name>
        <dbReference type="ChEBI" id="CHEBI:18420"/>
    </cofactor>
</comment>
<accession>A7RWJ9</accession>
<comment type="subcellular location">
    <subcellularLocation>
        <location evidence="4">Cytoplasm</location>
    </subcellularLocation>
    <subcellularLocation>
        <location evidence="3">Nucleus</location>
    </subcellularLocation>
</comment>
<keyword evidence="13" id="KW-0464">Manganese</keyword>
<evidence type="ECO:0000256" key="9">
    <source>
        <dbReference type="ARBA" id="ARBA00022737"/>
    </source>
</evidence>
<dbReference type="Gene3D" id="3.60.40.10">
    <property type="entry name" value="PPM-type phosphatase domain"/>
    <property type="match status" value="1"/>
</dbReference>
<evidence type="ECO:0000256" key="20">
    <source>
        <dbReference type="ARBA" id="ARBA00075701"/>
    </source>
</evidence>
<dbReference type="PANTHER" id="PTHR13832">
    <property type="entry name" value="PROTEIN PHOSPHATASE 2C"/>
    <property type="match status" value="1"/>
</dbReference>
<evidence type="ECO:0000256" key="17">
    <source>
        <dbReference type="ARBA" id="ARBA00063519"/>
    </source>
</evidence>
<evidence type="ECO:0000256" key="5">
    <source>
        <dbReference type="ARBA" id="ARBA00013081"/>
    </source>
</evidence>
<evidence type="ECO:0000256" key="8">
    <source>
        <dbReference type="ARBA" id="ARBA00022723"/>
    </source>
</evidence>
<dbReference type="PANTHER" id="PTHR13832:SF818">
    <property type="entry name" value="SD03870P"/>
    <property type="match status" value="1"/>
</dbReference>
<evidence type="ECO:0000256" key="19">
    <source>
        <dbReference type="ARBA" id="ARBA00075580"/>
    </source>
</evidence>
<feature type="non-terminal residue" evidence="25">
    <location>
        <position position="297"/>
    </location>
</feature>
<proteinExistence type="inferred from homology"/>
<evidence type="ECO:0000256" key="1">
    <source>
        <dbReference type="ARBA" id="ARBA00001936"/>
    </source>
</evidence>
<evidence type="ECO:0000256" key="11">
    <source>
        <dbReference type="ARBA" id="ARBA00022842"/>
    </source>
</evidence>
<comment type="catalytic activity">
    <reaction evidence="15">
        <text>O-phospho-L-seryl-[protein] + H2O = L-seryl-[protein] + phosphate</text>
        <dbReference type="Rhea" id="RHEA:20629"/>
        <dbReference type="Rhea" id="RHEA-COMP:9863"/>
        <dbReference type="Rhea" id="RHEA-COMP:11604"/>
        <dbReference type="ChEBI" id="CHEBI:15377"/>
        <dbReference type="ChEBI" id="CHEBI:29999"/>
        <dbReference type="ChEBI" id="CHEBI:43474"/>
        <dbReference type="ChEBI" id="CHEBI:83421"/>
        <dbReference type="EC" id="3.1.3.16"/>
    </reaction>
</comment>
<evidence type="ECO:0000256" key="23">
    <source>
        <dbReference type="RuleBase" id="RU003465"/>
    </source>
</evidence>
<dbReference type="AlphaFoldDB" id="A7RWJ9"/>
<dbReference type="GO" id="GO:0046872">
    <property type="term" value="F:metal ion binding"/>
    <property type="evidence" value="ECO:0007669"/>
    <property type="project" value="UniProtKB-KW"/>
</dbReference>
<dbReference type="PROSITE" id="PS01032">
    <property type="entry name" value="PPM_1"/>
    <property type="match status" value="1"/>
</dbReference>
<dbReference type="CDD" id="cd00143">
    <property type="entry name" value="PP2Cc"/>
    <property type="match status" value="1"/>
</dbReference>
<dbReference type="Proteomes" id="UP000001593">
    <property type="component" value="Unassembled WGS sequence"/>
</dbReference>
<keyword evidence="26" id="KW-1185">Reference proteome</keyword>
<evidence type="ECO:0000256" key="6">
    <source>
        <dbReference type="ARBA" id="ARBA00022490"/>
    </source>
</evidence>
<dbReference type="InterPro" id="IPR000222">
    <property type="entry name" value="PP2C_BS"/>
</dbReference>
<dbReference type="SUPFAM" id="SSF81606">
    <property type="entry name" value="PP2C-like"/>
    <property type="match status" value="1"/>
</dbReference>
<comment type="cofactor">
    <cofactor evidence="1">
        <name>Mn(2+)</name>
        <dbReference type="ChEBI" id="CHEBI:29035"/>
    </cofactor>
</comment>
<evidence type="ECO:0000259" key="24">
    <source>
        <dbReference type="PROSITE" id="PS51746"/>
    </source>
</evidence>
<dbReference type="Pfam" id="PF00481">
    <property type="entry name" value="PP2C"/>
    <property type="match status" value="1"/>
</dbReference>
<comment type="similarity">
    <text evidence="23">Belongs to the PP2C family.</text>
</comment>
<reference evidence="25 26" key="1">
    <citation type="journal article" date="2007" name="Science">
        <title>Sea anemone genome reveals ancestral eumetazoan gene repertoire and genomic organization.</title>
        <authorList>
            <person name="Putnam N.H."/>
            <person name="Srivastava M."/>
            <person name="Hellsten U."/>
            <person name="Dirks B."/>
            <person name="Chapman J."/>
            <person name="Salamov A."/>
            <person name="Terry A."/>
            <person name="Shapiro H."/>
            <person name="Lindquist E."/>
            <person name="Kapitonov V.V."/>
            <person name="Jurka J."/>
            <person name="Genikhovich G."/>
            <person name="Grigoriev I.V."/>
            <person name="Lucas S.M."/>
            <person name="Steele R.E."/>
            <person name="Finnerty J.R."/>
            <person name="Technau U."/>
            <person name="Martindale M.Q."/>
            <person name="Rokhsar D.S."/>
        </authorList>
    </citation>
    <scope>NUCLEOTIDE SEQUENCE [LARGE SCALE GENOMIC DNA]</scope>
    <source>
        <strain evidence="26">CH2 X CH6</strain>
    </source>
</reference>
<keyword evidence="9" id="KW-0677">Repeat</keyword>
<protein>
    <recommendedName>
        <fullName evidence="18">Protein phosphatase 1E</fullName>
        <ecNumber evidence="5">3.1.3.16</ecNumber>
    </recommendedName>
    <alternativeName>
        <fullName evidence="21">Ca(2+)/calmodulin-dependent protein kinase phosphatase N</fullName>
    </alternativeName>
    <alternativeName>
        <fullName evidence="19">CaMKP-nucleus</fullName>
    </alternativeName>
    <alternativeName>
        <fullName evidence="20">Partner of PIX 1</fullName>
    </alternativeName>
    <alternativeName>
        <fullName evidence="22">Partner of PIX-alpha</fullName>
    </alternativeName>
</protein>
<dbReference type="GO" id="GO:0007165">
    <property type="term" value="P:signal transduction"/>
    <property type="evidence" value="ECO:0000318"/>
    <property type="project" value="GO_Central"/>
</dbReference>
<comment type="catalytic activity">
    <reaction evidence="16">
        <text>O-phospho-L-threonyl-[protein] + H2O = L-threonyl-[protein] + phosphate</text>
        <dbReference type="Rhea" id="RHEA:47004"/>
        <dbReference type="Rhea" id="RHEA-COMP:11060"/>
        <dbReference type="Rhea" id="RHEA-COMP:11605"/>
        <dbReference type="ChEBI" id="CHEBI:15377"/>
        <dbReference type="ChEBI" id="CHEBI:30013"/>
        <dbReference type="ChEBI" id="CHEBI:43474"/>
        <dbReference type="ChEBI" id="CHEBI:61977"/>
        <dbReference type="EC" id="3.1.3.16"/>
    </reaction>
</comment>
<dbReference type="SMART" id="SM00332">
    <property type="entry name" value="PP2Cc"/>
    <property type="match status" value="1"/>
</dbReference>
<evidence type="ECO:0000256" key="3">
    <source>
        <dbReference type="ARBA" id="ARBA00004123"/>
    </source>
</evidence>
<dbReference type="STRING" id="45351.A7RWJ9"/>
<keyword evidence="7" id="KW-0597">Phosphoprotein</keyword>
<evidence type="ECO:0000256" key="18">
    <source>
        <dbReference type="ARBA" id="ARBA00070214"/>
    </source>
</evidence>
<evidence type="ECO:0000256" key="10">
    <source>
        <dbReference type="ARBA" id="ARBA00022801"/>
    </source>
</evidence>
<comment type="subunit">
    <text evidence="17">Heterotrimer. Interacts with PAX1 and ARHGEF6 (or ARHGEF7).</text>
</comment>
<evidence type="ECO:0000256" key="7">
    <source>
        <dbReference type="ARBA" id="ARBA00022553"/>
    </source>
</evidence>
<evidence type="ECO:0000256" key="4">
    <source>
        <dbReference type="ARBA" id="ARBA00004496"/>
    </source>
</evidence>
<keyword evidence="6" id="KW-0963">Cytoplasm</keyword>
<dbReference type="InParanoid" id="A7RWJ9"/>
<evidence type="ECO:0000256" key="16">
    <source>
        <dbReference type="ARBA" id="ARBA00048336"/>
    </source>
</evidence>
<organism evidence="25 26">
    <name type="scientific">Nematostella vectensis</name>
    <name type="common">Starlet sea anemone</name>
    <dbReference type="NCBI Taxonomy" id="45351"/>
    <lineage>
        <taxon>Eukaryota</taxon>
        <taxon>Metazoa</taxon>
        <taxon>Cnidaria</taxon>
        <taxon>Anthozoa</taxon>
        <taxon>Hexacorallia</taxon>
        <taxon>Actiniaria</taxon>
        <taxon>Edwardsiidae</taxon>
        <taxon>Nematostella</taxon>
    </lineage>
</organism>
<keyword evidence="10 23" id="KW-0378">Hydrolase</keyword>
<evidence type="ECO:0000256" key="12">
    <source>
        <dbReference type="ARBA" id="ARBA00022912"/>
    </source>
</evidence>
<dbReference type="FunFam" id="3.60.40.10:FF:000021">
    <property type="entry name" value="Protein phosphatase, Mg2+/Mn2+-dependent, 1E"/>
    <property type="match status" value="1"/>
</dbReference>
<dbReference type="GO" id="GO:0051496">
    <property type="term" value="P:positive regulation of stress fiber assembly"/>
    <property type="evidence" value="ECO:0000318"/>
    <property type="project" value="GO_Central"/>
</dbReference>
<dbReference type="GO" id="GO:0004722">
    <property type="term" value="F:protein serine/threonine phosphatase activity"/>
    <property type="evidence" value="ECO:0000318"/>
    <property type="project" value="GO_Central"/>
</dbReference>
<dbReference type="PROSITE" id="PS51746">
    <property type="entry name" value="PPM_2"/>
    <property type="match status" value="1"/>
</dbReference>
<feature type="domain" description="PPM-type phosphatase" evidence="24">
    <location>
        <begin position="40"/>
        <end position="297"/>
    </location>
</feature>
<dbReference type="OMA" id="EYSTCDM"/>
<evidence type="ECO:0000256" key="14">
    <source>
        <dbReference type="ARBA" id="ARBA00023242"/>
    </source>
</evidence>
<gene>
    <name evidence="25" type="ORF">NEMVEDRAFT_v1g95978</name>
</gene>
<sequence length="297" mass="33005">MIAEYDASKLARLVFNTVHQVCQKWKEEPPTFYKSSYTYETSVYAIKNTRRKMEDKHVIMPHFNSLFGLPKDSPNYAYFAVFDGHGGIDAATFAATHLHCFLAQNEHLIKDPGLALHETFQNTDCSFGARAISEGLRSGCTAVSILITNEALYLAWLGDSQAILCKDGEFIELMQPHKPERQDEKDRIEGLGGCVVWFGAWRVNGSLSVSRAIGDAEHKPFISGEPDVAEYALDGEQEFVILACDGLWDTVKPEQAIKLVKEHIASGNDRCDVAKVLVDEAKQEGSSDNISVLVVFL</sequence>
<dbReference type="InterPro" id="IPR036457">
    <property type="entry name" value="PPM-type-like_dom_sf"/>
</dbReference>
<evidence type="ECO:0000256" key="22">
    <source>
        <dbReference type="ARBA" id="ARBA00079435"/>
    </source>
</evidence>
<evidence type="ECO:0000256" key="21">
    <source>
        <dbReference type="ARBA" id="ARBA00078590"/>
    </source>
</evidence>
<dbReference type="GO" id="GO:0005737">
    <property type="term" value="C:cytoplasm"/>
    <property type="evidence" value="ECO:0007669"/>
    <property type="project" value="UniProtKB-SubCell"/>
</dbReference>
<dbReference type="EMBL" id="DS469547">
    <property type="protein sequence ID" value="EDO44137.1"/>
    <property type="molecule type" value="Genomic_DNA"/>
</dbReference>
<dbReference type="PhylomeDB" id="A7RWJ9"/>
<dbReference type="EC" id="3.1.3.16" evidence="5"/>
<keyword evidence="12 23" id="KW-0904">Protein phosphatase</keyword>
<evidence type="ECO:0000256" key="15">
    <source>
        <dbReference type="ARBA" id="ARBA00047761"/>
    </source>
</evidence>
<keyword evidence="11" id="KW-0460">Magnesium</keyword>
<dbReference type="InterPro" id="IPR001932">
    <property type="entry name" value="PPM-type_phosphatase-like_dom"/>
</dbReference>
<keyword evidence="8" id="KW-0479">Metal-binding</keyword>
<dbReference type="eggNOG" id="KOG0698">
    <property type="taxonomic scope" value="Eukaryota"/>
</dbReference>
<keyword evidence="14" id="KW-0539">Nucleus</keyword>
<evidence type="ECO:0000256" key="13">
    <source>
        <dbReference type="ARBA" id="ARBA00023211"/>
    </source>
</evidence>